<dbReference type="AlphaFoldDB" id="A0A645IS22"/>
<evidence type="ECO:0000313" key="1">
    <source>
        <dbReference type="EMBL" id="MPN54027.1"/>
    </source>
</evidence>
<proteinExistence type="predicted"/>
<accession>A0A645IS22</accession>
<organism evidence="1">
    <name type="scientific">bioreactor metagenome</name>
    <dbReference type="NCBI Taxonomy" id="1076179"/>
    <lineage>
        <taxon>unclassified sequences</taxon>
        <taxon>metagenomes</taxon>
        <taxon>ecological metagenomes</taxon>
    </lineage>
</organism>
<gene>
    <name evidence="1" type="ORF">SDC9_201696</name>
</gene>
<protein>
    <submittedName>
        <fullName evidence="1">Uncharacterized protein</fullName>
    </submittedName>
</protein>
<comment type="caution">
    <text evidence="1">The sequence shown here is derived from an EMBL/GenBank/DDBJ whole genome shotgun (WGS) entry which is preliminary data.</text>
</comment>
<reference evidence="1" key="1">
    <citation type="submission" date="2019-08" db="EMBL/GenBank/DDBJ databases">
        <authorList>
            <person name="Kucharzyk K."/>
            <person name="Murdoch R.W."/>
            <person name="Higgins S."/>
            <person name="Loffler F."/>
        </authorList>
    </citation>
    <scope>NUCLEOTIDE SEQUENCE</scope>
</reference>
<dbReference type="EMBL" id="VSSQ01121833">
    <property type="protein sequence ID" value="MPN54027.1"/>
    <property type="molecule type" value="Genomic_DNA"/>
</dbReference>
<sequence>MMREVGLVNKSNQINTVVLSPLVKNNILMNAPTELAWFTTIDDKGRRI</sequence>
<name>A0A645IS22_9ZZZZ</name>